<proteinExistence type="predicted"/>
<sequence>MKLQNPPLPQSLLEERLRIFGKLFFQKDFADRIVCCDTSVLRGLSETARPEQGQSDGVGDQEVQGSRFLGAQLDPNNFF</sequence>
<keyword evidence="2" id="KW-1185">Reference proteome</keyword>
<reference evidence="3" key="1">
    <citation type="submission" date="2022-11" db="UniProtKB">
        <authorList>
            <consortium name="WormBaseParasite"/>
        </authorList>
    </citation>
    <scope>IDENTIFICATION</scope>
</reference>
<evidence type="ECO:0000313" key="3">
    <source>
        <dbReference type="WBParaSite" id="nRc.2.0.1.t42955-RA"/>
    </source>
</evidence>
<organism evidence="2 3">
    <name type="scientific">Romanomermis culicivorax</name>
    <name type="common">Nematode worm</name>
    <dbReference type="NCBI Taxonomy" id="13658"/>
    <lineage>
        <taxon>Eukaryota</taxon>
        <taxon>Metazoa</taxon>
        <taxon>Ecdysozoa</taxon>
        <taxon>Nematoda</taxon>
        <taxon>Enoplea</taxon>
        <taxon>Dorylaimia</taxon>
        <taxon>Mermithida</taxon>
        <taxon>Mermithoidea</taxon>
        <taxon>Mermithidae</taxon>
        <taxon>Romanomermis</taxon>
    </lineage>
</organism>
<protein>
    <submittedName>
        <fullName evidence="3">Uncharacterized protein</fullName>
    </submittedName>
</protein>
<evidence type="ECO:0000256" key="1">
    <source>
        <dbReference type="SAM" id="MobiDB-lite"/>
    </source>
</evidence>
<evidence type="ECO:0000313" key="2">
    <source>
        <dbReference type="Proteomes" id="UP000887565"/>
    </source>
</evidence>
<name>A0A915KVY0_ROMCU</name>
<dbReference type="AlphaFoldDB" id="A0A915KVY0"/>
<accession>A0A915KVY0</accession>
<dbReference type="WBParaSite" id="nRc.2.0.1.t42955-RA">
    <property type="protein sequence ID" value="nRc.2.0.1.t42955-RA"/>
    <property type="gene ID" value="nRc.2.0.1.g42955"/>
</dbReference>
<feature type="region of interest" description="Disordered" evidence="1">
    <location>
        <begin position="45"/>
        <end position="66"/>
    </location>
</feature>
<dbReference type="Proteomes" id="UP000887565">
    <property type="component" value="Unplaced"/>
</dbReference>